<dbReference type="Proteomes" id="UP001230268">
    <property type="component" value="Unassembled WGS sequence"/>
</dbReference>
<organism evidence="1 2">
    <name type="scientific">Babesia gibsoni</name>
    <dbReference type="NCBI Taxonomy" id="33632"/>
    <lineage>
        <taxon>Eukaryota</taxon>
        <taxon>Sar</taxon>
        <taxon>Alveolata</taxon>
        <taxon>Apicomplexa</taxon>
        <taxon>Aconoidasida</taxon>
        <taxon>Piroplasmida</taxon>
        <taxon>Babesiidae</taxon>
        <taxon>Babesia</taxon>
    </lineage>
</organism>
<name>A0AAD8PF48_BABGI</name>
<dbReference type="EMBL" id="JAVEPI010000001">
    <property type="protein sequence ID" value="KAK1444187.1"/>
    <property type="molecule type" value="Genomic_DNA"/>
</dbReference>
<evidence type="ECO:0000313" key="2">
    <source>
        <dbReference type="Proteomes" id="UP001230268"/>
    </source>
</evidence>
<evidence type="ECO:0000313" key="1">
    <source>
        <dbReference type="EMBL" id="KAK1444187.1"/>
    </source>
</evidence>
<sequence>MHLAVPCAIRYRVANINVAHFSLCRDVNVCDVPERLLSLLPKGGTKGDLDRAKYEEARHLVQCVNSALSNFDLNTHVLREHSTWIAAAQRAQRYSLDLSEPLRVLATAISEGKWKLKGIASREFGTLANVCSKAGCPEARSILRKMCSNDLIGAVLPDMRHSDFALFLTSLAKSRMIHRLHGDMLEDQFSARIPTMDTFDIAVTCDATSGLCFRKQTTEAALERFSECLTRQSKSSGRRALRKIKQMNLVQMRECKGYSTLDGILRRKKHTIATWNEIALLLRAVVRQDGINSKSISYVASILSHLNVESLKDGDALHQGDSITIPRCTTLLMSLCCILSQIEKDCIYFRSMEETMIKILKYVQYKTRGITLSYKERTKLCLAINTYWHLVSKDDHHFLLLDAYKRLVGVEDALFLGDLEGKRNRELRDESHRRFIGEVHECLTSLYKYDQKERSFKETVVPPYCVTVRS</sequence>
<comment type="caution">
    <text evidence="1">The sequence shown here is derived from an EMBL/GenBank/DDBJ whole genome shotgun (WGS) entry which is preliminary data.</text>
</comment>
<accession>A0AAD8PF48</accession>
<keyword evidence="2" id="KW-1185">Reference proteome</keyword>
<protein>
    <submittedName>
        <fullName evidence="1">Uncharacterized protein</fullName>
    </submittedName>
</protein>
<gene>
    <name evidence="1" type="ORF">BgAZ_100930</name>
</gene>
<dbReference type="AlphaFoldDB" id="A0AAD8PF48"/>
<reference evidence="1" key="1">
    <citation type="submission" date="2023-08" db="EMBL/GenBank/DDBJ databases">
        <title>Draft sequence of the Babesia gibsoni genome.</title>
        <authorList>
            <person name="Yamagishi J.Y."/>
            <person name="Xuan X.X."/>
        </authorList>
    </citation>
    <scope>NUCLEOTIDE SEQUENCE</scope>
    <source>
        <strain evidence="1">Azabu</strain>
    </source>
</reference>
<proteinExistence type="predicted"/>